<dbReference type="InterPro" id="IPR052047">
    <property type="entry name" value="GH94_Enzymes"/>
</dbReference>
<dbReference type="InterPro" id="IPR008928">
    <property type="entry name" value="6-hairpin_glycosidase_sf"/>
</dbReference>
<protein>
    <submittedName>
        <fullName evidence="3">Cellobiose phosphorylase</fullName>
    </submittedName>
</protein>
<evidence type="ECO:0000259" key="2">
    <source>
        <dbReference type="Pfam" id="PF21958"/>
    </source>
</evidence>
<name>A0A1H3AB31_THIRO</name>
<dbReference type="InterPro" id="IPR037018">
    <property type="entry name" value="GH65_N"/>
</dbReference>
<feature type="domain" description="SOGP N-terminal" evidence="2">
    <location>
        <begin position="16"/>
        <end position="235"/>
    </location>
</feature>
<gene>
    <name evidence="3" type="ORF">SAMN05421783_1195</name>
</gene>
<dbReference type="Proteomes" id="UP000198816">
    <property type="component" value="Unassembled WGS sequence"/>
</dbReference>
<dbReference type="Gene3D" id="2.60.420.10">
    <property type="entry name" value="Maltose phosphorylase, domain 3"/>
    <property type="match status" value="1"/>
</dbReference>
<dbReference type="AlphaFoldDB" id="A0A1H3AB31"/>
<dbReference type="Gene3D" id="1.50.10.10">
    <property type="match status" value="1"/>
</dbReference>
<dbReference type="Pfam" id="PF21250">
    <property type="entry name" value="SOGP_2nd"/>
    <property type="match status" value="1"/>
</dbReference>
<dbReference type="RefSeq" id="WP_093035245.1">
    <property type="nucleotide sequence ID" value="NZ_FNNZ01000019.1"/>
</dbReference>
<dbReference type="InterPro" id="IPR048771">
    <property type="entry name" value="SOGP_2nd"/>
</dbReference>
<dbReference type="InterPro" id="IPR053831">
    <property type="entry name" value="SOGP_N"/>
</dbReference>
<dbReference type="OrthoDB" id="9769991at2"/>
<dbReference type="GO" id="GO:0005975">
    <property type="term" value="P:carbohydrate metabolic process"/>
    <property type="evidence" value="ECO:0007669"/>
    <property type="project" value="InterPro"/>
</dbReference>
<accession>A0A1H3AB31</accession>
<dbReference type="EMBL" id="FNNZ01000019">
    <property type="protein sequence ID" value="SDX26775.1"/>
    <property type="molecule type" value="Genomic_DNA"/>
</dbReference>
<dbReference type="Pfam" id="PF21958">
    <property type="entry name" value="SOGP_N"/>
    <property type="match status" value="1"/>
</dbReference>
<dbReference type="PANTHER" id="PTHR37469">
    <property type="entry name" value="CELLOBIONIC ACID PHOSPHORYLASE-RELATED"/>
    <property type="match status" value="1"/>
</dbReference>
<dbReference type="InterPro" id="IPR012341">
    <property type="entry name" value="6hp_glycosidase-like_sf"/>
</dbReference>
<dbReference type="GO" id="GO:0003824">
    <property type="term" value="F:catalytic activity"/>
    <property type="evidence" value="ECO:0007669"/>
    <property type="project" value="UniProtKB-ARBA"/>
</dbReference>
<dbReference type="SUPFAM" id="SSF48208">
    <property type="entry name" value="Six-hairpin glycosidases"/>
    <property type="match status" value="1"/>
</dbReference>
<sequence>MYPIRLESPSGLTVEVNANGSIRRWDYEDLMLNLFLGNELEGGPANLYLRRLGEAVESIPLLGPRSPAEVRCDSRGLALAGTWRDIRFTVSLVLAKTAPAWFWHLALENTGDAVATLDLVYAQDLALAHYGAVRLNEYYVSQYLDHTPLAHPERGLVLASRQNQSMGGRNPWCLIGSLGEGVGYATDALQVYGLATRAGQSPAALTAGLPSIRRQHEHAMAAIQDAPVQLQPGERVARGFFGWLEADHPEATAATDLTRVEQALALPEAVPAPAPDSGEWRSPGASLFSTAPLLDAQDLTDAGIAALFGTRLREVEREDGRPLSFFVDEHSHVALRAKELKVLRPHGQILRTGGGLTPDEAALTSTCWMAGVFHSMVTQGHVSINRLLSTTHGYLGLFRSHGQRLFIEIDGAWRLLDCPSAFEMNPQGCRWYYRHAGGLIRVESLAFTDRHELLLSVEVLEGAPLRFLLSNHAAINGDDGSDPVPVIYEQDDQGFFIRPIPECDVGRRFPDGGFRLDLLPGTRLERIGGDELLFADGRSRGQPFLCLVSEPARSIGFRITGRLVSEPEAELLPEDRYWSRITGGLRLHPPLGSPLAEETARLAEIIPWLANNALIHYLSPRGLEQYSGGGWGTRDVTQGPVEMLLALGRPEPVRDLLLRVFKQQNPDGDWPQWFMFFERERGIRPDDSHGDIVFWPLLALAQYLLTSGDEALLDENLPFFHPDGDERAEVAPIRAHLERALGVIRNRRIPDTELAAYGHGDWNDSLQPVDPAMRERLCSAWTVTLHFQILATLAAAFGYLRCDAESVQYRTMAEQVRADFQRLLIVDDTLTGFADFKDPADIRYLLHPRDPDTGIAYSLLAMVHAIIDGLFTPEQARRHLDLIETHLLGPDGTRLFDRPMAYRGGLQERFQRAESSSFFGREIGLMYTHAHLRYTEALWRYGDAERFFRALCRTNPIGIRQRVPAATPRQANCYYSSSDAAFMDRYEAYADYDRALRGEIPLDGGWRVYSSGAGIGMGLILRCLLGLRLERGRLVIDPVIPASLDGLQAALMLDGHAFEVTYRIRSAGCGPIAVTLNGVALNFARGVSPYRTGAAEILLETFQAGLLADGNRIEIEIA</sequence>
<keyword evidence="4" id="KW-1185">Reference proteome</keyword>
<reference evidence="4" key="1">
    <citation type="submission" date="2016-10" db="EMBL/GenBank/DDBJ databases">
        <authorList>
            <person name="Varghese N."/>
            <person name="Submissions S."/>
        </authorList>
    </citation>
    <scope>NUCLEOTIDE SEQUENCE [LARGE SCALE GENOMIC DNA]</scope>
    <source>
        <strain evidence="4">DSM 217</strain>
    </source>
</reference>
<evidence type="ECO:0000313" key="3">
    <source>
        <dbReference type="EMBL" id="SDX26775.1"/>
    </source>
</evidence>
<organism evidence="3 4">
    <name type="scientific">Thiocapsa roseopersicina</name>
    <dbReference type="NCBI Taxonomy" id="1058"/>
    <lineage>
        <taxon>Bacteria</taxon>
        <taxon>Pseudomonadati</taxon>
        <taxon>Pseudomonadota</taxon>
        <taxon>Gammaproteobacteria</taxon>
        <taxon>Chromatiales</taxon>
        <taxon>Chromatiaceae</taxon>
        <taxon>Thiocapsa</taxon>
    </lineage>
</organism>
<evidence type="ECO:0000259" key="1">
    <source>
        <dbReference type="Pfam" id="PF21250"/>
    </source>
</evidence>
<proteinExistence type="predicted"/>
<dbReference type="PANTHER" id="PTHR37469:SF2">
    <property type="entry name" value="CELLOBIONIC ACID PHOSPHORYLASE"/>
    <property type="match status" value="1"/>
</dbReference>
<feature type="domain" description="Glycoside phosphorylase super sandwich" evidence="1">
    <location>
        <begin position="314"/>
        <end position="545"/>
    </location>
</feature>
<dbReference type="Gene3D" id="2.70.98.40">
    <property type="entry name" value="Glycoside hydrolase, family 65, N-terminal domain"/>
    <property type="match status" value="1"/>
</dbReference>
<dbReference type="STRING" id="1058.SAMN05421783_1195"/>
<evidence type="ECO:0000313" key="4">
    <source>
        <dbReference type="Proteomes" id="UP000198816"/>
    </source>
</evidence>